<dbReference type="AlphaFoldDB" id="A0A9P7G1D8"/>
<evidence type="ECO:0000256" key="1">
    <source>
        <dbReference type="ARBA" id="ARBA00009861"/>
    </source>
</evidence>
<accession>A0A9P7G1D8</accession>
<dbReference type="PANTHER" id="PTHR31147">
    <property type="entry name" value="ACYL TRANSFERASE 4"/>
    <property type="match status" value="1"/>
</dbReference>
<comment type="similarity">
    <text evidence="1">Belongs to the plant acyltransferase family.</text>
</comment>
<evidence type="ECO:0000313" key="4">
    <source>
        <dbReference type="EMBL" id="KAG5641014.1"/>
    </source>
</evidence>
<keyword evidence="5" id="KW-1185">Reference proteome</keyword>
<evidence type="ECO:0000256" key="3">
    <source>
        <dbReference type="ARBA" id="ARBA00023315"/>
    </source>
</evidence>
<sequence length="450" mass="49637">MLVPLSTLDRNLERSSITVGYVIKSVDNATLEAAGKRVVDKWRLLAGRLERNPSTSMWSIRVPLEGEVSDRLQFTASKLAVELDAPIIPVDATSSEILVRPSLKYFRHPSTPSSVSAFSTSNAPILSIHVTELSNCACVGISVPHGVFDAFGLGQIIQSLDAELNGKAWTPPPSSETNILQETLQELTAAAPLYTKEPAALVDIQHELVPPSLKNMVAITADLAYEYLWQKAEVKAVYLGENVVDDMVRKVKDEVKRSGTGFVSTGDVIVAWLLKAAYLGETDKNTVWGTTIVSIRGPLEEKNPAFNSYTHNGIMPCCPPPLSKEEIASKSLAELAVIHRKAVEEVRNIPFIQAYNHWVAKIGGAAMPTRRRGAESWVFSNQIIGHLDGIDFGSEMKAFWFWNVPFTADHSVILNKFKGGYIIVACLRRSRWEAVAEEVERMKKGENRVQ</sequence>
<keyword evidence="2" id="KW-0808">Transferase</keyword>
<protein>
    <submittedName>
        <fullName evidence="4">Uncharacterized protein</fullName>
    </submittedName>
</protein>
<dbReference type="EMBL" id="JABCKV010000414">
    <property type="protein sequence ID" value="KAG5641014.1"/>
    <property type="molecule type" value="Genomic_DNA"/>
</dbReference>
<proteinExistence type="inferred from homology"/>
<evidence type="ECO:0000256" key="2">
    <source>
        <dbReference type="ARBA" id="ARBA00022679"/>
    </source>
</evidence>
<comment type="caution">
    <text evidence="4">The sequence shown here is derived from an EMBL/GenBank/DDBJ whole genome shotgun (WGS) entry which is preliminary data.</text>
</comment>
<dbReference type="GO" id="GO:0016746">
    <property type="term" value="F:acyltransferase activity"/>
    <property type="evidence" value="ECO:0007669"/>
    <property type="project" value="UniProtKB-KW"/>
</dbReference>
<evidence type="ECO:0000313" key="5">
    <source>
        <dbReference type="Proteomes" id="UP000775547"/>
    </source>
</evidence>
<reference evidence="4" key="2">
    <citation type="submission" date="2021-10" db="EMBL/GenBank/DDBJ databases">
        <title>Phylogenomics reveals ancestral predisposition of the termite-cultivated fungus Termitomyces towards a domesticated lifestyle.</title>
        <authorList>
            <person name="Auxier B."/>
            <person name="Grum-Grzhimaylo A."/>
            <person name="Cardenas M.E."/>
            <person name="Lodge J.D."/>
            <person name="Laessoe T."/>
            <person name="Pedersen O."/>
            <person name="Smith M.E."/>
            <person name="Kuyper T.W."/>
            <person name="Franco-Molano E.A."/>
            <person name="Baroni T.J."/>
            <person name="Aanen D.K."/>
        </authorList>
    </citation>
    <scope>NUCLEOTIDE SEQUENCE</scope>
    <source>
        <strain evidence="4">AP01</strain>
        <tissue evidence="4">Mycelium</tissue>
    </source>
</reference>
<dbReference type="InterPro" id="IPR050898">
    <property type="entry name" value="Plant_acyltransferase"/>
</dbReference>
<dbReference type="InterPro" id="IPR023213">
    <property type="entry name" value="CAT-like_dom_sf"/>
</dbReference>
<keyword evidence="3" id="KW-0012">Acyltransferase</keyword>
<name>A0A9P7G1D8_9AGAR</name>
<dbReference type="OrthoDB" id="21502at2759"/>
<dbReference type="PANTHER" id="PTHR31147:SF1">
    <property type="entry name" value="ACYL TRANSFERASE 4"/>
    <property type="match status" value="1"/>
</dbReference>
<gene>
    <name evidence="4" type="ORF">DXG03_006375</name>
</gene>
<dbReference type="Proteomes" id="UP000775547">
    <property type="component" value="Unassembled WGS sequence"/>
</dbReference>
<reference evidence="4" key="1">
    <citation type="submission" date="2020-07" db="EMBL/GenBank/DDBJ databases">
        <authorList>
            <person name="Nieuwenhuis M."/>
            <person name="Van De Peppel L.J.J."/>
        </authorList>
    </citation>
    <scope>NUCLEOTIDE SEQUENCE</scope>
    <source>
        <strain evidence="4">AP01</strain>
        <tissue evidence="4">Mycelium</tissue>
    </source>
</reference>
<dbReference type="Gene3D" id="3.30.559.10">
    <property type="entry name" value="Chloramphenicol acetyltransferase-like domain"/>
    <property type="match status" value="2"/>
</dbReference>
<organism evidence="4 5">
    <name type="scientific">Asterophora parasitica</name>
    <dbReference type="NCBI Taxonomy" id="117018"/>
    <lineage>
        <taxon>Eukaryota</taxon>
        <taxon>Fungi</taxon>
        <taxon>Dikarya</taxon>
        <taxon>Basidiomycota</taxon>
        <taxon>Agaricomycotina</taxon>
        <taxon>Agaricomycetes</taxon>
        <taxon>Agaricomycetidae</taxon>
        <taxon>Agaricales</taxon>
        <taxon>Tricholomatineae</taxon>
        <taxon>Lyophyllaceae</taxon>
        <taxon>Asterophora</taxon>
    </lineage>
</organism>
<dbReference type="Pfam" id="PF02458">
    <property type="entry name" value="Transferase"/>
    <property type="match status" value="1"/>
</dbReference>